<dbReference type="RefSeq" id="WP_378183425.1">
    <property type="nucleotide sequence ID" value="NZ_JBHTCR010000015.1"/>
</dbReference>
<keyword evidence="2" id="KW-1185">Reference proteome</keyword>
<comment type="caution">
    <text evidence="1">The sequence shown here is derived from an EMBL/GenBank/DDBJ whole genome shotgun (WGS) entry which is preliminary data.</text>
</comment>
<name>A0ABW2M229_9FLAO</name>
<sequence>MRTGKIKLKRKQQLKKLEAMKERRIKKIKKNRARRRIPVRDINDVIDELAYLNEDENILKSIRFLDDMYILDME</sequence>
<accession>A0ABW2M229</accession>
<gene>
    <name evidence="1" type="ORF">ACFQO9_19305</name>
</gene>
<evidence type="ECO:0000313" key="1">
    <source>
        <dbReference type="EMBL" id="MFC7348871.1"/>
    </source>
</evidence>
<reference evidence="2" key="1">
    <citation type="journal article" date="2019" name="Int. J. Syst. Evol. Microbiol.">
        <title>The Global Catalogue of Microorganisms (GCM) 10K type strain sequencing project: providing services to taxonomists for standard genome sequencing and annotation.</title>
        <authorList>
            <consortium name="The Broad Institute Genomics Platform"/>
            <consortium name="The Broad Institute Genome Sequencing Center for Infectious Disease"/>
            <person name="Wu L."/>
            <person name="Ma J."/>
        </authorList>
    </citation>
    <scope>NUCLEOTIDE SEQUENCE [LARGE SCALE GENOMIC DNA]</scope>
    <source>
        <strain evidence="2">CCUG 54781</strain>
    </source>
</reference>
<protein>
    <submittedName>
        <fullName evidence="1">Uncharacterized protein</fullName>
    </submittedName>
</protein>
<proteinExistence type="predicted"/>
<dbReference type="Proteomes" id="UP001596550">
    <property type="component" value="Unassembled WGS sequence"/>
</dbReference>
<evidence type="ECO:0000313" key="2">
    <source>
        <dbReference type="Proteomes" id="UP001596550"/>
    </source>
</evidence>
<organism evidence="1 2">
    <name type="scientific">Chryseobacterium zhengzhouense</name>
    <dbReference type="NCBI Taxonomy" id="1636086"/>
    <lineage>
        <taxon>Bacteria</taxon>
        <taxon>Pseudomonadati</taxon>
        <taxon>Bacteroidota</taxon>
        <taxon>Flavobacteriia</taxon>
        <taxon>Flavobacteriales</taxon>
        <taxon>Weeksellaceae</taxon>
        <taxon>Chryseobacterium group</taxon>
        <taxon>Chryseobacterium</taxon>
    </lineage>
</organism>
<dbReference type="EMBL" id="JBHTCR010000015">
    <property type="protein sequence ID" value="MFC7348871.1"/>
    <property type="molecule type" value="Genomic_DNA"/>
</dbReference>